<evidence type="ECO:0000256" key="9">
    <source>
        <dbReference type="RuleBase" id="RU000489"/>
    </source>
</evidence>
<feature type="disulfide bond" evidence="8">
    <location>
        <begin position="185"/>
        <end position="189"/>
    </location>
</feature>
<gene>
    <name evidence="14" type="ORF">EW026_g3875</name>
</gene>
<dbReference type="GO" id="GO:0006032">
    <property type="term" value="P:chitin catabolic process"/>
    <property type="evidence" value="ECO:0007669"/>
    <property type="project" value="UniProtKB-KW"/>
</dbReference>
<evidence type="ECO:0000256" key="11">
    <source>
        <dbReference type="SAM" id="SignalP"/>
    </source>
</evidence>
<dbReference type="InterPro" id="IPR017853">
    <property type="entry name" value="GH"/>
</dbReference>
<keyword evidence="7" id="KW-0624">Polysaccharide degradation</keyword>
<dbReference type="InterPro" id="IPR011583">
    <property type="entry name" value="Chitinase_II/V-like_cat"/>
</dbReference>
<dbReference type="PROSITE" id="PS00026">
    <property type="entry name" value="CHIT_BIND_I_1"/>
    <property type="match status" value="1"/>
</dbReference>
<evidence type="ECO:0000256" key="2">
    <source>
        <dbReference type="ARBA" id="ARBA00022669"/>
    </source>
</evidence>
<evidence type="ECO:0000256" key="10">
    <source>
        <dbReference type="SAM" id="MobiDB-lite"/>
    </source>
</evidence>
<dbReference type="PANTHER" id="PTHR11177">
    <property type="entry name" value="CHITINASE"/>
    <property type="match status" value="1"/>
</dbReference>
<comment type="catalytic activity">
    <reaction evidence="1">
        <text>Random endo-hydrolysis of N-acetyl-beta-D-glucosaminide (1-&gt;4)-beta-linkages in chitin and chitodextrins.</text>
        <dbReference type="EC" id="3.2.1.14"/>
    </reaction>
</comment>
<keyword evidence="5" id="KW-0119">Carbohydrate metabolism</keyword>
<dbReference type="Proteomes" id="UP000309038">
    <property type="component" value="Unassembled WGS sequence"/>
</dbReference>
<keyword evidence="11" id="KW-0732">Signal</keyword>
<dbReference type="SUPFAM" id="SSF57016">
    <property type="entry name" value="Plant lectins/antimicrobial peptides"/>
    <property type="match status" value="1"/>
</dbReference>
<feature type="domain" description="Chitin-binding type-1" evidence="12">
    <location>
        <begin position="114"/>
        <end position="191"/>
    </location>
</feature>
<evidence type="ECO:0000256" key="8">
    <source>
        <dbReference type="PROSITE-ProRule" id="PRU00261"/>
    </source>
</evidence>
<dbReference type="SUPFAM" id="SSF51445">
    <property type="entry name" value="(Trans)glycosidases"/>
    <property type="match status" value="1"/>
</dbReference>
<feature type="disulfide bond" evidence="8">
    <location>
        <begin position="211"/>
        <end position="225"/>
    </location>
</feature>
<evidence type="ECO:0000256" key="1">
    <source>
        <dbReference type="ARBA" id="ARBA00000822"/>
    </source>
</evidence>
<dbReference type="InterPro" id="IPR001579">
    <property type="entry name" value="Glyco_hydro_18_chit_AS"/>
</dbReference>
<keyword evidence="4" id="KW-0146">Chitin degradation</keyword>
<keyword evidence="8" id="KW-1015">Disulfide bond</keyword>
<dbReference type="EMBL" id="SGPJ01000126">
    <property type="protein sequence ID" value="THG98293.1"/>
    <property type="molecule type" value="Genomic_DNA"/>
</dbReference>
<dbReference type="Gene3D" id="3.10.50.10">
    <property type="match status" value="1"/>
</dbReference>
<evidence type="ECO:0000313" key="14">
    <source>
        <dbReference type="EMBL" id="THG98293.1"/>
    </source>
</evidence>
<dbReference type="GO" id="GO:0008061">
    <property type="term" value="F:chitin binding"/>
    <property type="evidence" value="ECO:0007669"/>
    <property type="project" value="UniProtKB-UniRule"/>
</dbReference>
<dbReference type="InterPro" id="IPR001223">
    <property type="entry name" value="Glyco_hydro18_cat"/>
</dbReference>
<evidence type="ECO:0000256" key="6">
    <source>
        <dbReference type="ARBA" id="ARBA00023295"/>
    </source>
</evidence>
<keyword evidence="15" id="KW-1185">Reference proteome</keyword>
<evidence type="ECO:0000256" key="7">
    <source>
        <dbReference type="ARBA" id="ARBA00023326"/>
    </source>
</evidence>
<feature type="compositionally biased region" description="Polar residues" evidence="10">
    <location>
        <begin position="77"/>
        <end position="92"/>
    </location>
</feature>
<dbReference type="Pfam" id="PF00187">
    <property type="entry name" value="Chitin_bind_1"/>
    <property type="match status" value="1"/>
</dbReference>
<proteinExistence type="predicted"/>
<dbReference type="Gene3D" id="3.20.20.80">
    <property type="entry name" value="Glycosidases"/>
    <property type="match status" value="1"/>
</dbReference>
<dbReference type="SMART" id="SM00270">
    <property type="entry name" value="ChtBD1"/>
    <property type="match status" value="2"/>
</dbReference>
<feature type="disulfide bond" evidence="8">
    <location>
        <begin position="137"/>
        <end position="149"/>
    </location>
</feature>
<dbReference type="Pfam" id="PF00704">
    <property type="entry name" value="Glyco_hydro_18"/>
    <property type="match status" value="1"/>
</dbReference>
<dbReference type="Gene3D" id="3.30.60.10">
    <property type="entry name" value="Endochitinase-like"/>
    <property type="match status" value="2"/>
</dbReference>
<dbReference type="GO" id="GO:0000272">
    <property type="term" value="P:polysaccharide catabolic process"/>
    <property type="evidence" value="ECO:0007669"/>
    <property type="project" value="UniProtKB-KW"/>
</dbReference>
<dbReference type="InterPro" id="IPR050314">
    <property type="entry name" value="Glycosyl_Hydrlase_18"/>
</dbReference>
<feature type="domain" description="Chitin-binding type-1" evidence="12">
    <location>
        <begin position="192"/>
        <end position="239"/>
    </location>
</feature>
<dbReference type="GO" id="GO:0008843">
    <property type="term" value="F:endochitinase activity"/>
    <property type="evidence" value="ECO:0007669"/>
    <property type="project" value="UniProtKB-EC"/>
</dbReference>
<dbReference type="PROSITE" id="PS51910">
    <property type="entry name" value="GH18_2"/>
    <property type="match status" value="1"/>
</dbReference>
<dbReference type="PANTHER" id="PTHR11177:SF397">
    <property type="entry name" value="CHITINASE"/>
    <property type="match status" value="1"/>
</dbReference>
<dbReference type="PROSITE" id="PS01095">
    <property type="entry name" value="GH18_1"/>
    <property type="match status" value="1"/>
</dbReference>
<keyword evidence="6 9" id="KW-0326">Glycosidase</keyword>
<evidence type="ECO:0000256" key="3">
    <source>
        <dbReference type="ARBA" id="ARBA00022801"/>
    </source>
</evidence>
<evidence type="ECO:0000313" key="15">
    <source>
        <dbReference type="Proteomes" id="UP000309038"/>
    </source>
</evidence>
<evidence type="ECO:0000259" key="13">
    <source>
        <dbReference type="PROSITE" id="PS51910"/>
    </source>
</evidence>
<protein>
    <submittedName>
        <fullName evidence="14">Uncharacterized protein</fullName>
    </submittedName>
</protein>
<feature type="disulfide bond" evidence="8">
    <location>
        <begin position="142"/>
        <end position="156"/>
    </location>
</feature>
<evidence type="ECO:0000256" key="5">
    <source>
        <dbReference type="ARBA" id="ARBA00023277"/>
    </source>
</evidence>
<keyword evidence="3 9" id="KW-0378">Hydrolase</keyword>
<feature type="domain" description="GH18" evidence="13">
    <location>
        <begin position="252"/>
        <end position="612"/>
    </location>
</feature>
<feature type="signal peptide" evidence="11">
    <location>
        <begin position="1"/>
        <end position="19"/>
    </location>
</feature>
<dbReference type="InterPro" id="IPR018371">
    <property type="entry name" value="Chitin-binding_1_CS"/>
</dbReference>
<feature type="region of interest" description="Disordered" evidence="10">
    <location>
        <begin position="23"/>
        <end position="92"/>
    </location>
</feature>
<dbReference type="SMART" id="SM00636">
    <property type="entry name" value="Glyco_18"/>
    <property type="match status" value="1"/>
</dbReference>
<feature type="disulfide bond" evidence="8">
    <location>
        <begin position="206"/>
        <end position="218"/>
    </location>
</feature>
<dbReference type="InterPro" id="IPR001002">
    <property type="entry name" value="Chitin-bd_1"/>
</dbReference>
<sequence>MKLLPLILSSLFITTLAQARERPLARRNTPSKRVTRHTYDSIPESNPAPLKQDTSPAPSPSDIWDIFQRVNPPPPSFVQNPSYDPQQKQSPHQAQNWYNPLAAIAKRQASTDPTTECGATTVTPPGFDGSCTAAQPCPNGACCGSNGFCGYGSEYCGDRTGTYVAFSLIFTYPSQYWLLYSDGVCLSNCDALAECGPNAAAGEESCALNVCCSKFGFCGSTDEFCVDECADDPSGHCGKVSVPTNAGASVLSRVIGYYESWAATRPCSAWFPQNVPADGYTHLNFAFAGIDPDSSQIVPGDTNDPSYYSSFTGLKKINLNLKTYISVGGWAFNDPPTQRVFSTVAGDVGKSQTFANSAVAFMIQYGFDGVDIDWEYPVACERGGAPEDFANFPRFLSILRQTFDASGHTFGLTFTAPSSYWYLQHFDLQNLLKYADWINLMSYDLHGTWDAKDAYIGNIVGAHTNLTEIDQSLQLFMRAGVPLNKIVLGLGFYGRSFELSDANCAAPGCPFNGPAAAGPCTASAGILSYSEIQDVITRTKPANIVHDQTAAVKYFEFNDGINVNQWVSYDDADTFKQKIDYANGGGLGGVMVWAADQDDFAGSALSAILGQPVGTAIPAPDGFGSNDAQSCTVMDCGVACPSGFVQMLRLVIWPILTVAAKPEVVPFVAQQETNLKIVNGAAQGAPGRNAVQVINSFAAIWMGQSYWGDWKQEWYDIFGTGACPVNERQLCCTLPGGNAVTAPFTLDELFDSPPEDEDMSYKLQTETINDDNPDAGSDNPETTPFGLVVIDGPDHYVSDLTRRSNWELIGCHPTEETQSVRAVCTKGQNDAGCNHVFIRAAEDTIVKMPKNCGPGPYARVVSLIPSKTARLSKRIQQLDESIRPIVYDLTFDYKFHEIRAPADMEPALMRIDVTNIPGYWDEIVTGTTRRRDLMNDPQMIKRGLEERWFGAFGDWLAKTTQVKSDTSARLGMQQAFSTTLFSASQNCASEDGSTQFASSLNVAVHGNAQAHVTFGLYVQGHVLPSPSIDAAYVYVVSQATANLGFEVTGKASVTYDPGQVKMIPEIAWPGLSVPGTFSLTSNWDTGEFYYSVGTGDQHQEAAQSDPGFGTGWQVTPHAILNGLVNAQANLALDGSVYVDLSASLTGAHVAVGDVVRLDASVTGTGFSYPGYNFFNLQHEWYSADVTFGTTKRDYVPTLAVDDLVSDGLYGALPYSYAMNGSIPRRSQEKRGLLDAFGFLKCPTVEEGGGSGDDCFNALLDGEDLSDTDVNEERRRDVDDSHLQSRTTVAKCAGLTIVRPEYSGAPVDGFYDLSNPQNPTSFTATSYTTAQLTTARAYAYEHVYENQLFTMFISDVIVPFFASLYGGNGCAATKQYIFQQWGGRTIANDLQATMPNRIDEFPKLNQVANTAKAAFISGKSFKTADNLAGKSATQIVYYLRQAALSIYYLRDQDIREYFDANSNLVRDIWTDFMGNFKMSQIPPVSQNPILVNFDVGSEYDLWIQSVVLGNYRSNALTFINYALPVLQTKFNGAATITINTPLACDAHTETITYQQMANAFASANIPDIDWT</sequence>
<evidence type="ECO:0000256" key="4">
    <source>
        <dbReference type="ARBA" id="ARBA00023024"/>
    </source>
</evidence>
<reference evidence="14 15" key="1">
    <citation type="submission" date="2019-02" db="EMBL/GenBank/DDBJ databases">
        <title>Genome sequencing of the rare red list fungi Phlebia centrifuga.</title>
        <authorList>
            <person name="Buettner E."/>
            <person name="Kellner H."/>
        </authorList>
    </citation>
    <scope>NUCLEOTIDE SEQUENCE [LARGE SCALE GENOMIC DNA]</scope>
    <source>
        <strain evidence="14 15">DSM 108282</strain>
    </source>
</reference>
<comment type="caution">
    <text evidence="14">The sequence shown here is derived from an EMBL/GenBank/DDBJ whole genome shotgun (WGS) entry which is preliminary data.</text>
</comment>
<dbReference type="SUPFAM" id="SSF54556">
    <property type="entry name" value="Chitinase insertion domain"/>
    <property type="match status" value="1"/>
</dbReference>
<organism evidence="14 15">
    <name type="scientific">Hermanssonia centrifuga</name>
    <dbReference type="NCBI Taxonomy" id="98765"/>
    <lineage>
        <taxon>Eukaryota</taxon>
        <taxon>Fungi</taxon>
        <taxon>Dikarya</taxon>
        <taxon>Basidiomycota</taxon>
        <taxon>Agaricomycotina</taxon>
        <taxon>Agaricomycetes</taxon>
        <taxon>Polyporales</taxon>
        <taxon>Meruliaceae</taxon>
        <taxon>Hermanssonia</taxon>
    </lineage>
</organism>
<name>A0A4S4KJB7_9APHY</name>
<evidence type="ECO:0000259" key="12">
    <source>
        <dbReference type="PROSITE" id="PS50941"/>
    </source>
</evidence>
<dbReference type="PROSITE" id="PS50941">
    <property type="entry name" value="CHIT_BIND_I_2"/>
    <property type="match status" value="2"/>
</dbReference>
<comment type="caution">
    <text evidence="8">Lacks conserved residue(s) required for the propagation of feature annotation.</text>
</comment>
<dbReference type="InterPro" id="IPR036861">
    <property type="entry name" value="Endochitinase-like_sf"/>
</dbReference>
<feature type="chain" id="PRO_5020572926" evidence="11">
    <location>
        <begin position="20"/>
        <end position="1570"/>
    </location>
</feature>
<accession>A0A4S4KJB7</accession>
<dbReference type="InterPro" id="IPR029070">
    <property type="entry name" value="Chitinase_insertion_sf"/>
</dbReference>
<dbReference type="CDD" id="cd00035">
    <property type="entry name" value="ChtBD1"/>
    <property type="match status" value="1"/>
</dbReference>
<keyword evidence="2 8" id="KW-0147">Chitin-binding</keyword>